<gene>
    <name evidence="2" type="primary">ND4L</name>
</gene>
<sequence>MKLKLIEFFKFIMFAYLTCLFYSFYKHLLIMLMGLEVLMLGLLMVLLNNYMLLMLNIWVLMYFMIFMVCDAVLGLTLMVLIIRFYSNDYLMSLNLNLW</sequence>
<dbReference type="AlphaFoldDB" id="A0A342I4G0"/>
<protein>
    <submittedName>
        <fullName evidence="2">NADH dehydrogenase subunit 4L</fullName>
    </submittedName>
</protein>
<proteinExistence type="predicted"/>
<reference evidence="2" key="1">
    <citation type="submission" date="2015-04" db="EMBL/GenBank/DDBJ databases">
        <title>The complete mitochondrial genome of Megaspilidae sp.</title>
        <authorList>
            <person name="Wei S.J."/>
            <person name="Wu Q.L."/>
        </authorList>
    </citation>
    <scope>NUCLEOTIDE SEQUENCE</scope>
</reference>
<evidence type="ECO:0000256" key="1">
    <source>
        <dbReference type="SAM" id="Phobius"/>
    </source>
</evidence>
<organism evidence="2">
    <name type="scientific">Megaspilidae sp. SJW-2015</name>
    <dbReference type="NCBI Taxonomy" id="1738630"/>
    <lineage>
        <taxon>Eukaryota</taxon>
        <taxon>Metazoa</taxon>
        <taxon>Ecdysozoa</taxon>
        <taxon>Arthropoda</taxon>
        <taxon>Hexapoda</taxon>
        <taxon>Insecta</taxon>
        <taxon>Pterygota</taxon>
        <taxon>Neoptera</taxon>
        <taxon>Endopterygota</taxon>
        <taxon>Hymenoptera</taxon>
        <taxon>Apocrita</taxon>
        <taxon>Ceraphronoidea</taxon>
        <taxon>Megaspilidae</taxon>
    </lineage>
</organism>
<dbReference type="Gene3D" id="1.10.287.3510">
    <property type="match status" value="1"/>
</dbReference>
<keyword evidence="1" id="KW-1133">Transmembrane helix</keyword>
<keyword evidence="1" id="KW-0472">Membrane</keyword>
<keyword evidence="1" id="KW-0812">Transmembrane</keyword>
<evidence type="ECO:0000313" key="2">
    <source>
        <dbReference type="EMBL" id="ALJ93761.1"/>
    </source>
</evidence>
<geneLocation type="mitochondrion" evidence="2"/>
<feature type="transmembrane region" description="Helical" evidence="1">
    <location>
        <begin position="30"/>
        <end position="47"/>
    </location>
</feature>
<feature type="transmembrane region" description="Helical" evidence="1">
    <location>
        <begin position="7"/>
        <end position="24"/>
    </location>
</feature>
<keyword evidence="2" id="KW-0496">Mitochondrion</keyword>
<name>A0A342I4G0_9HYME</name>
<feature type="transmembrane region" description="Helical" evidence="1">
    <location>
        <begin position="59"/>
        <end position="85"/>
    </location>
</feature>
<accession>A0A342I4G0</accession>
<dbReference type="EMBL" id="KR270644">
    <property type="protein sequence ID" value="ALJ93761.1"/>
    <property type="molecule type" value="Genomic_DNA"/>
</dbReference>